<feature type="non-terminal residue" evidence="3">
    <location>
        <position position="1"/>
    </location>
</feature>
<sequence>ASSRGLDIAGCLKSIGINSSLLDSQMASGAGSFAIAYIAYKILFPLRFGITLTVTPVLVKFLRRRSFIKPP</sequence>
<reference evidence="5" key="1">
    <citation type="submission" date="2012-12" db="EMBL/GenBank/DDBJ databases">
        <authorList>
            <person name="Hellsten U."/>
            <person name="Grimwood J."/>
            <person name="Chapman J.A."/>
            <person name="Shapiro H."/>
            <person name="Aerts A."/>
            <person name="Otillar R.P."/>
            <person name="Terry A.Y."/>
            <person name="Boore J.L."/>
            <person name="Simakov O."/>
            <person name="Marletaz F."/>
            <person name="Cho S.-J."/>
            <person name="Edsinger-Gonzales E."/>
            <person name="Havlak P."/>
            <person name="Kuo D.-H."/>
            <person name="Larsson T."/>
            <person name="Lv J."/>
            <person name="Arendt D."/>
            <person name="Savage R."/>
            <person name="Osoegawa K."/>
            <person name="de Jong P."/>
            <person name="Lindberg D.R."/>
            <person name="Seaver E.C."/>
            <person name="Weisblat D.A."/>
            <person name="Putnam N.H."/>
            <person name="Grigoriev I.V."/>
            <person name="Rokhsar D.S."/>
        </authorList>
    </citation>
    <scope>NUCLEOTIDE SEQUENCE</scope>
    <source>
        <strain evidence="5">I ESC-2004</strain>
    </source>
</reference>
<feature type="domain" description="DUF1279" evidence="2">
    <location>
        <begin position="2"/>
        <end position="57"/>
    </location>
</feature>
<organism evidence="3">
    <name type="scientific">Capitella teleta</name>
    <name type="common">Polychaete worm</name>
    <dbReference type="NCBI Taxonomy" id="283909"/>
    <lineage>
        <taxon>Eukaryota</taxon>
        <taxon>Metazoa</taxon>
        <taxon>Spiralia</taxon>
        <taxon>Lophotrochozoa</taxon>
        <taxon>Annelida</taxon>
        <taxon>Polychaeta</taxon>
        <taxon>Sedentaria</taxon>
        <taxon>Scolecida</taxon>
        <taxon>Capitellidae</taxon>
        <taxon>Capitella</taxon>
    </lineage>
</organism>
<proteinExistence type="predicted"/>
<dbReference type="InterPro" id="IPR045866">
    <property type="entry name" value="FAM210A/B-like"/>
</dbReference>
<reference evidence="3 5" key="2">
    <citation type="journal article" date="2013" name="Nature">
        <title>Insights into bilaterian evolution from three spiralian genomes.</title>
        <authorList>
            <person name="Simakov O."/>
            <person name="Marletaz F."/>
            <person name="Cho S.J."/>
            <person name="Edsinger-Gonzales E."/>
            <person name="Havlak P."/>
            <person name="Hellsten U."/>
            <person name="Kuo D.H."/>
            <person name="Larsson T."/>
            <person name="Lv J."/>
            <person name="Arendt D."/>
            <person name="Savage R."/>
            <person name="Osoegawa K."/>
            <person name="de Jong P."/>
            <person name="Grimwood J."/>
            <person name="Chapman J.A."/>
            <person name="Shapiro H."/>
            <person name="Aerts A."/>
            <person name="Otillar R.P."/>
            <person name="Terry A.Y."/>
            <person name="Boore J.L."/>
            <person name="Grigoriev I.V."/>
            <person name="Lindberg D.R."/>
            <person name="Seaver E.C."/>
            <person name="Weisblat D.A."/>
            <person name="Putnam N.H."/>
            <person name="Rokhsar D.S."/>
        </authorList>
    </citation>
    <scope>NUCLEOTIDE SEQUENCE</scope>
    <source>
        <strain evidence="3 5">I ESC-2004</strain>
    </source>
</reference>
<dbReference type="OMA" id="GLVALLX"/>
<accession>R7U781</accession>
<dbReference type="AlphaFoldDB" id="R7U781"/>
<keyword evidence="1" id="KW-1133">Transmembrane helix</keyword>
<dbReference type="HOGENOM" id="CLU_2747317_0_0_1"/>
<reference evidence="4" key="3">
    <citation type="submission" date="2015-06" db="UniProtKB">
        <authorList>
            <consortium name="EnsemblMetazoa"/>
        </authorList>
    </citation>
    <scope>IDENTIFICATION</scope>
</reference>
<dbReference type="STRING" id="283909.R7U781"/>
<evidence type="ECO:0000259" key="2">
    <source>
        <dbReference type="Pfam" id="PF06916"/>
    </source>
</evidence>
<dbReference type="GO" id="GO:0005739">
    <property type="term" value="C:mitochondrion"/>
    <property type="evidence" value="ECO:0007669"/>
    <property type="project" value="TreeGrafter"/>
</dbReference>
<evidence type="ECO:0000313" key="4">
    <source>
        <dbReference type="EnsemblMetazoa" id="CapteP141813"/>
    </source>
</evidence>
<dbReference type="InterPro" id="IPR009688">
    <property type="entry name" value="FAM210A/B-like_dom"/>
</dbReference>
<evidence type="ECO:0000256" key="1">
    <source>
        <dbReference type="SAM" id="Phobius"/>
    </source>
</evidence>
<dbReference type="EnsemblMetazoa" id="CapteT141813">
    <property type="protein sequence ID" value="CapteP141813"/>
    <property type="gene ID" value="CapteG141813"/>
</dbReference>
<evidence type="ECO:0000313" key="3">
    <source>
        <dbReference type="EMBL" id="ELT98995.1"/>
    </source>
</evidence>
<keyword evidence="1" id="KW-0472">Membrane</keyword>
<dbReference type="Pfam" id="PF06916">
    <property type="entry name" value="FAM210A-B_dom"/>
    <property type="match status" value="1"/>
</dbReference>
<dbReference type="EMBL" id="AMQN01026768">
    <property type="status" value="NOT_ANNOTATED_CDS"/>
    <property type="molecule type" value="Genomic_DNA"/>
</dbReference>
<keyword evidence="5" id="KW-1185">Reference proteome</keyword>
<name>R7U781_CAPTE</name>
<keyword evidence="1" id="KW-0812">Transmembrane</keyword>
<dbReference type="OrthoDB" id="426386at2759"/>
<evidence type="ECO:0000313" key="5">
    <source>
        <dbReference type="Proteomes" id="UP000014760"/>
    </source>
</evidence>
<dbReference type="PANTHER" id="PTHR21377">
    <property type="entry name" value="PROTEIN FAM210B, MITOCHONDRIAL"/>
    <property type="match status" value="1"/>
</dbReference>
<dbReference type="PANTHER" id="PTHR21377:SF0">
    <property type="entry name" value="PROTEIN FAM210B, MITOCHONDRIAL"/>
    <property type="match status" value="1"/>
</dbReference>
<feature type="transmembrane region" description="Helical" evidence="1">
    <location>
        <begin position="34"/>
        <end position="59"/>
    </location>
</feature>
<gene>
    <name evidence="3" type="ORF">CAPTEDRAFT_141813</name>
</gene>
<dbReference type="EMBL" id="KB307326">
    <property type="protein sequence ID" value="ELT98995.1"/>
    <property type="molecule type" value="Genomic_DNA"/>
</dbReference>
<dbReference type="Proteomes" id="UP000014760">
    <property type="component" value="Unassembled WGS sequence"/>
</dbReference>
<protein>
    <recommendedName>
        <fullName evidence="2">DUF1279 domain-containing protein</fullName>
    </recommendedName>
</protein>